<dbReference type="GO" id="GO:0006400">
    <property type="term" value="P:tRNA modification"/>
    <property type="evidence" value="ECO:0007669"/>
    <property type="project" value="TreeGrafter"/>
</dbReference>
<dbReference type="PANTHER" id="PTHR11088:SF60">
    <property type="entry name" value="TRNA DIMETHYLALLYLTRANSFERASE"/>
    <property type="match status" value="1"/>
</dbReference>
<evidence type="ECO:0000256" key="10">
    <source>
        <dbReference type="HAMAP-Rule" id="MF_00185"/>
    </source>
</evidence>
<name>A0A2H0KKF8_9BACT</name>
<evidence type="ECO:0000256" key="4">
    <source>
        <dbReference type="ARBA" id="ARBA00022679"/>
    </source>
</evidence>
<keyword evidence="7 10" id="KW-0067">ATP-binding</keyword>
<feature type="region of interest" description="Interaction with substrate tRNA" evidence="10">
    <location>
        <begin position="34"/>
        <end position="37"/>
    </location>
</feature>
<reference evidence="14 15" key="1">
    <citation type="submission" date="2017-09" db="EMBL/GenBank/DDBJ databases">
        <title>Depth-based differentiation of microbial function through sediment-hosted aquifers and enrichment of novel symbionts in the deep terrestrial subsurface.</title>
        <authorList>
            <person name="Probst A.J."/>
            <person name="Ladd B."/>
            <person name="Jarett J.K."/>
            <person name="Geller-Mcgrath D.E."/>
            <person name="Sieber C.M."/>
            <person name="Emerson J.B."/>
            <person name="Anantharaman K."/>
            <person name="Thomas B.C."/>
            <person name="Malmstrom R."/>
            <person name="Stieglmeier M."/>
            <person name="Klingl A."/>
            <person name="Woyke T."/>
            <person name="Ryan C.M."/>
            <person name="Banfield J.F."/>
        </authorList>
    </citation>
    <scope>NUCLEOTIDE SEQUENCE [LARGE SCALE GENOMIC DNA]</scope>
    <source>
        <strain evidence="14">CG11_big_fil_rev_8_21_14_0_20_37_16</strain>
    </source>
</reference>
<evidence type="ECO:0000256" key="8">
    <source>
        <dbReference type="ARBA" id="ARBA00022842"/>
    </source>
</evidence>
<evidence type="ECO:0000256" key="7">
    <source>
        <dbReference type="ARBA" id="ARBA00022840"/>
    </source>
</evidence>
<comment type="caution">
    <text evidence="14">The sequence shown here is derived from an EMBL/GenBank/DDBJ whole genome shotgun (WGS) entry which is preliminary data.</text>
</comment>
<dbReference type="GO" id="GO:0005524">
    <property type="term" value="F:ATP binding"/>
    <property type="evidence" value="ECO:0007669"/>
    <property type="project" value="UniProtKB-UniRule"/>
</dbReference>
<dbReference type="Proteomes" id="UP000229497">
    <property type="component" value="Unassembled WGS sequence"/>
</dbReference>
<evidence type="ECO:0000313" key="14">
    <source>
        <dbReference type="EMBL" id="PIQ71748.1"/>
    </source>
</evidence>
<evidence type="ECO:0000256" key="6">
    <source>
        <dbReference type="ARBA" id="ARBA00022741"/>
    </source>
</evidence>
<comment type="subunit">
    <text evidence="10">Monomer.</text>
</comment>
<comment type="caution">
    <text evidence="10">Lacks conserved residue(s) required for the propagation of feature annotation.</text>
</comment>
<dbReference type="Pfam" id="PF01715">
    <property type="entry name" value="IPPT"/>
    <property type="match status" value="1"/>
</dbReference>
<dbReference type="EC" id="2.5.1.75" evidence="10"/>
<gene>
    <name evidence="10 14" type="primary">miaA</name>
    <name evidence="14" type="ORF">COV87_01575</name>
</gene>
<accession>A0A2H0KKF8</accession>
<comment type="function">
    <text evidence="2 10 12">Catalyzes the transfer of a dimethylallyl group onto the adenine at position 37 in tRNAs that read codons beginning with uridine, leading to the formation of N6-(dimethylallyl)adenosine (i(6)A).</text>
</comment>
<dbReference type="InterPro" id="IPR018022">
    <property type="entry name" value="IPT"/>
</dbReference>
<dbReference type="GO" id="GO:0052381">
    <property type="term" value="F:tRNA dimethylallyltransferase activity"/>
    <property type="evidence" value="ECO:0007669"/>
    <property type="project" value="UniProtKB-UniRule"/>
</dbReference>
<evidence type="ECO:0000256" key="13">
    <source>
        <dbReference type="RuleBase" id="RU003785"/>
    </source>
</evidence>
<evidence type="ECO:0000256" key="1">
    <source>
        <dbReference type="ARBA" id="ARBA00001946"/>
    </source>
</evidence>
<protein>
    <recommendedName>
        <fullName evidence="10">tRNA dimethylallyltransferase</fullName>
        <ecNumber evidence="10">2.5.1.75</ecNumber>
    </recommendedName>
    <alternativeName>
        <fullName evidence="10">Dimethylallyl diphosphate:tRNA dimethylallyltransferase</fullName>
        <shortName evidence="10">DMAPP:tRNA dimethylallyltransferase</shortName>
        <shortName evidence="10">DMATase</shortName>
    </alternativeName>
    <alternativeName>
        <fullName evidence="10">Isopentenyl-diphosphate:tRNA isopentenyltransferase</fullName>
        <shortName evidence="10">IPP transferase</shortName>
        <shortName evidence="10">IPPT</shortName>
        <shortName evidence="10">IPTase</shortName>
    </alternativeName>
</protein>
<dbReference type="AlphaFoldDB" id="A0A2H0KKF8"/>
<feature type="site" description="Interaction with substrate tRNA" evidence="10">
    <location>
        <position position="122"/>
    </location>
</feature>
<comment type="similarity">
    <text evidence="3 10 13">Belongs to the IPP transferase family.</text>
</comment>
<evidence type="ECO:0000256" key="5">
    <source>
        <dbReference type="ARBA" id="ARBA00022694"/>
    </source>
</evidence>
<comment type="cofactor">
    <cofactor evidence="1 10">
        <name>Mg(2+)</name>
        <dbReference type="ChEBI" id="CHEBI:18420"/>
    </cofactor>
</comment>
<sequence length="289" mass="33092">MTNIFVLFGQTATGKTAKALELCDTENGEIVNFDSRQIYKKLDIVTGKDRPTNPKYKIWLYDVIDPTETFSSGDYVAHALPILKDIITRGKTPILVGGTGYYLYHLLYGVPKISVPENWPLRHHLGTKTVMELTKILREKKPEFLESLNESDRLNPRRLIRRIEIALANGTLADKPTMITLLAHLGGVQGTDVTFIPFFHTDSEKTRAIIRARVMARIESGAIEETQSLLNEGYKKSDPGLNAIGYQQIISYINNEMTREQMIELWLTREIHYAKRQKTYFKKLFPQLF</sequence>
<evidence type="ECO:0000256" key="11">
    <source>
        <dbReference type="RuleBase" id="RU003783"/>
    </source>
</evidence>
<dbReference type="Gene3D" id="1.10.287.890">
    <property type="entry name" value="Crystal structure of tRNA isopentenylpyrophosphate transferase (bh2366) domain"/>
    <property type="match status" value="1"/>
</dbReference>
<feature type="binding site" evidence="10">
    <location>
        <begin position="11"/>
        <end position="16"/>
    </location>
    <ligand>
        <name>substrate</name>
    </ligand>
</feature>
<evidence type="ECO:0000256" key="2">
    <source>
        <dbReference type="ARBA" id="ARBA00003213"/>
    </source>
</evidence>
<keyword evidence="8 10" id="KW-0460">Magnesium</keyword>
<evidence type="ECO:0000256" key="9">
    <source>
        <dbReference type="ARBA" id="ARBA00049563"/>
    </source>
</evidence>
<dbReference type="NCBIfam" id="TIGR00174">
    <property type="entry name" value="miaA"/>
    <property type="match status" value="1"/>
</dbReference>
<feature type="site" description="Interaction with substrate tRNA" evidence="10">
    <location>
        <position position="99"/>
    </location>
</feature>
<keyword evidence="5 10" id="KW-0819">tRNA processing</keyword>
<organism evidence="14 15">
    <name type="scientific">Candidatus Roizmanbacteria bacterium CG11_big_fil_rev_8_21_14_0_20_37_16</name>
    <dbReference type="NCBI Taxonomy" id="1974857"/>
    <lineage>
        <taxon>Bacteria</taxon>
        <taxon>Candidatus Roizmaniibacteriota</taxon>
    </lineage>
</organism>
<dbReference type="SUPFAM" id="SSF52540">
    <property type="entry name" value="P-loop containing nucleoside triphosphate hydrolases"/>
    <property type="match status" value="1"/>
</dbReference>
<dbReference type="HAMAP" id="MF_00185">
    <property type="entry name" value="IPP_trans"/>
    <property type="match status" value="1"/>
</dbReference>
<keyword evidence="6 10" id="KW-0547">Nucleotide-binding</keyword>
<keyword evidence="4 10" id="KW-0808">Transferase</keyword>
<dbReference type="InterPro" id="IPR027417">
    <property type="entry name" value="P-loop_NTPase"/>
</dbReference>
<dbReference type="InterPro" id="IPR039657">
    <property type="entry name" value="Dimethylallyltransferase"/>
</dbReference>
<proteinExistence type="inferred from homology"/>
<dbReference type="EMBL" id="PCVK01000045">
    <property type="protein sequence ID" value="PIQ71748.1"/>
    <property type="molecule type" value="Genomic_DNA"/>
</dbReference>
<evidence type="ECO:0000256" key="3">
    <source>
        <dbReference type="ARBA" id="ARBA00005842"/>
    </source>
</evidence>
<feature type="binding site" evidence="10">
    <location>
        <begin position="9"/>
        <end position="16"/>
    </location>
    <ligand>
        <name>ATP</name>
        <dbReference type="ChEBI" id="CHEBI:30616"/>
    </ligand>
</feature>
<evidence type="ECO:0000256" key="12">
    <source>
        <dbReference type="RuleBase" id="RU003784"/>
    </source>
</evidence>
<comment type="catalytic activity">
    <reaction evidence="9 10 11">
        <text>adenosine(37) in tRNA + dimethylallyl diphosphate = N(6)-dimethylallyladenosine(37) in tRNA + diphosphate</text>
        <dbReference type="Rhea" id="RHEA:26482"/>
        <dbReference type="Rhea" id="RHEA-COMP:10162"/>
        <dbReference type="Rhea" id="RHEA-COMP:10375"/>
        <dbReference type="ChEBI" id="CHEBI:33019"/>
        <dbReference type="ChEBI" id="CHEBI:57623"/>
        <dbReference type="ChEBI" id="CHEBI:74411"/>
        <dbReference type="ChEBI" id="CHEBI:74415"/>
        <dbReference type="EC" id="2.5.1.75"/>
    </reaction>
</comment>
<dbReference type="PANTHER" id="PTHR11088">
    <property type="entry name" value="TRNA DIMETHYLALLYLTRANSFERASE"/>
    <property type="match status" value="1"/>
</dbReference>
<evidence type="ECO:0000313" key="15">
    <source>
        <dbReference type="Proteomes" id="UP000229497"/>
    </source>
</evidence>
<dbReference type="Gene3D" id="3.40.50.300">
    <property type="entry name" value="P-loop containing nucleotide triphosphate hydrolases"/>
    <property type="match status" value="1"/>
</dbReference>